<name>A0ABV1FU06_9BACT</name>
<keyword evidence="2" id="KW-1185">Reference proteome</keyword>
<organism evidence="1 2">
    <name type="scientific">Hallella faecis</name>
    <dbReference type="NCBI Taxonomy" id="2841596"/>
    <lineage>
        <taxon>Bacteria</taxon>
        <taxon>Pseudomonadati</taxon>
        <taxon>Bacteroidota</taxon>
        <taxon>Bacteroidia</taxon>
        <taxon>Bacteroidales</taxon>
        <taxon>Prevotellaceae</taxon>
        <taxon>Hallella</taxon>
    </lineage>
</organism>
<comment type="caution">
    <text evidence="1">The sequence shown here is derived from an EMBL/GenBank/DDBJ whole genome shotgun (WGS) entry which is preliminary data.</text>
</comment>
<dbReference type="RefSeq" id="WP_215761008.1">
    <property type="nucleotide sequence ID" value="NZ_JAHKBE010000131.1"/>
</dbReference>
<dbReference type="EMBL" id="JBBNFP010000127">
    <property type="protein sequence ID" value="MEQ2487910.1"/>
    <property type="molecule type" value="Genomic_DNA"/>
</dbReference>
<evidence type="ECO:0008006" key="3">
    <source>
        <dbReference type="Google" id="ProtNLM"/>
    </source>
</evidence>
<dbReference type="Proteomes" id="UP001487296">
    <property type="component" value="Unassembled WGS sequence"/>
</dbReference>
<proteinExistence type="predicted"/>
<evidence type="ECO:0000313" key="1">
    <source>
        <dbReference type="EMBL" id="MEQ2487910.1"/>
    </source>
</evidence>
<reference evidence="1 2" key="1">
    <citation type="submission" date="2024-04" db="EMBL/GenBank/DDBJ databases">
        <title>Human intestinal bacterial collection.</title>
        <authorList>
            <person name="Pauvert C."/>
            <person name="Hitch T.C.A."/>
            <person name="Clavel T."/>
        </authorList>
    </citation>
    <scope>NUCLEOTIDE SEQUENCE [LARGE SCALE GENOMIC DNA]</scope>
    <source>
        <strain evidence="1 2">CLA-AA-H145</strain>
    </source>
</reference>
<sequence>MAFAQQAELVNLSVEPITIETGETKTISINMTNPSVDVASFILGVELPAGLTFVQDKLWNDDDEEWNYFYASLTDRKLSKFVLSENYDTDKNTLKMVINGMGQVFKGTEGAIVSFTIAATETATSGQMKIYDQSWSNADASLGGERPDINVDITVTLSTKMVPTIVNNDDANVYTLDGRKISDVRKSRGIYIVNGKKMIIK</sequence>
<accession>A0ABV1FU06</accession>
<gene>
    <name evidence="1" type="ORF">AAAT34_12790</name>
</gene>
<protein>
    <recommendedName>
        <fullName evidence="3">Cohesin domain-containing protein</fullName>
    </recommendedName>
</protein>
<evidence type="ECO:0000313" key="2">
    <source>
        <dbReference type="Proteomes" id="UP001487296"/>
    </source>
</evidence>